<organism evidence="1 2">
    <name type="scientific">Thermovenabulum gondwanense</name>
    <dbReference type="NCBI Taxonomy" id="520767"/>
    <lineage>
        <taxon>Bacteria</taxon>
        <taxon>Bacillati</taxon>
        <taxon>Bacillota</taxon>
        <taxon>Clostridia</taxon>
        <taxon>Thermosediminibacterales</taxon>
        <taxon>Thermosediminibacteraceae</taxon>
        <taxon>Thermovenabulum</taxon>
    </lineage>
</organism>
<reference evidence="1 2" key="1">
    <citation type="submission" date="2015-12" db="EMBL/GenBank/DDBJ databases">
        <title>Draft genome of Thermovenabulum gondwanense isolated from a red thermophilic microbial mat colonisisng an outflow channel of a bore well.</title>
        <authorList>
            <person name="Patel B.K."/>
        </authorList>
    </citation>
    <scope>NUCLEOTIDE SEQUENCE [LARGE SCALE GENOMIC DNA]</scope>
    <source>
        <strain evidence="1 2">R270</strain>
    </source>
</reference>
<sequence>MFLTERRLSVASVEEILSVGIDIGTSTTSLVISKLKIKNVAGGFSAPKIEIVEKNIIYRSNVYFTPLIDEKTIDFINLKKLIEEEYKKAKISPSEIKTGAVIITGETARKENAENILDAISKLAGTFVVATAGPNLEAYLAGLGAGAANLSSKTKKSVCNVDIGGGTTNISVFNEGKLLTTFCANIGGRLIKLSSDYKDVKLTEVSNYGQIVLDEGGFKVKKNDKLGLNDLIKIAGMLAESLISILLFRPNSLAEKLAIGPLPKENLKIDAVTFSGGVGRLFYEDDYSNDVLWVTRYQDIGPLLAMELKRNISKLPYEVIKPMETIYATVIGAGVHTTELSGSTIYISDSKVLPLKNIPVVKVDDPHGSKAELIEGVKKKLETFKNAEGHLIPALLIPDLENVNFEKVKNLAEALFAAVRISNIPGPIVVACEEDIGKALGSILKNLGGNLYEVISIDEISVKEGDYIDIGEPLYSGSVVPVILKTLVFSH</sequence>
<dbReference type="SUPFAM" id="SSF53067">
    <property type="entry name" value="Actin-like ATPase domain"/>
    <property type="match status" value="1"/>
</dbReference>
<dbReference type="InterPro" id="IPR050696">
    <property type="entry name" value="FtsA/MreB"/>
</dbReference>
<evidence type="ECO:0008006" key="3">
    <source>
        <dbReference type="Google" id="ProtNLM"/>
    </source>
</evidence>
<dbReference type="PANTHER" id="PTHR32432">
    <property type="entry name" value="CELL DIVISION PROTEIN FTSA-RELATED"/>
    <property type="match status" value="1"/>
</dbReference>
<dbReference type="Gene3D" id="3.30.420.40">
    <property type="match status" value="1"/>
</dbReference>
<gene>
    <name evidence="1" type="ORF">ATZ99_21890</name>
</gene>
<dbReference type="STRING" id="520767.ATZ99_21890"/>
<protein>
    <recommendedName>
        <fullName evidence="3">Reactivating factor for ethanolamine ammonia lyase</fullName>
    </recommendedName>
</protein>
<name>A0A162M634_9FIRM</name>
<evidence type="ECO:0000313" key="2">
    <source>
        <dbReference type="Proteomes" id="UP000075737"/>
    </source>
</evidence>
<dbReference type="Pfam" id="PF06277">
    <property type="entry name" value="EutA"/>
    <property type="match status" value="1"/>
</dbReference>
<accession>A0A162M634</accession>
<keyword evidence="2" id="KW-1185">Reference proteome</keyword>
<dbReference type="InterPro" id="IPR009377">
    <property type="entry name" value="EutA"/>
</dbReference>
<comment type="caution">
    <text evidence="1">The sequence shown here is derived from an EMBL/GenBank/DDBJ whole genome shotgun (WGS) entry which is preliminary data.</text>
</comment>
<dbReference type="PATRIC" id="fig|520767.4.peg.2317"/>
<dbReference type="InterPro" id="IPR043129">
    <property type="entry name" value="ATPase_NBD"/>
</dbReference>
<dbReference type="Proteomes" id="UP000075737">
    <property type="component" value="Unassembled WGS sequence"/>
</dbReference>
<dbReference type="PANTHER" id="PTHR32432:SF13">
    <property type="entry name" value="ETHANOLAMINE AMMONIA-LYASE REACTIVASE EUTA"/>
    <property type="match status" value="1"/>
</dbReference>
<dbReference type="PIRSF" id="PIRSF012293">
    <property type="entry name" value="EutA"/>
    <property type="match status" value="1"/>
</dbReference>
<proteinExistence type="predicted"/>
<dbReference type="AlphaFoldDB" id="A0A162M634"/>
<evidence type="ECO:0000313" key="1">
    <source>
        <dbReference type="EMBL" id="KYO64158.1"/>
    </source>
</evidence>
<dbReference type="EMBL" id="LOHZ01000044">
    <property type="protein sequence ID" value="KYO64158.1"/>
    <property type="molecule type" value="Genomic_DNA"/>
</dbReference>